<dbReference type="Pfam" id="PF01522">
    <property type="entry name" value="Polysacc_deac_1"/>
    <property type="match status" value="1"/>
</dbReference>
<dbReference type="GO" id="GO:0005576">
    <property type="term" value="C:extracellular region"/>
    <property type="evidence" value="ECO:0007669"/>
    <property type="project" value="UniProtKB-SubCell"/>
</dbReference>
<evidence type="ECO:0000256" key="2">
    <source>
        <dbReference type="ARBA" id="ARBA00022729"/>
    </source>
</evidence>
<dbReference type="InterPro" id="IPR002509">
    <property type="entry name" value="NODB_dom"/>
</dbReference>
<dbReference type="EMBL" id="JAVDXW010000001">
    <property type="protein sequence ID" value="MDR7303333.1"/>
    <property type="molecule type" value="Genomic_DNA"/>
</dbReference>
<dbReference type="GO" id="GO:0005975">
    <property type="term" value="P:carbohydrate metabolic process"/>
    <property type="evidence" value="ECO:0007669"/>
    <property type="project" value="InterPro"/>
</dbReference>
<name>A0AAE3ZE90_9ACTN</name>
<feature type="compositionally biased region" description="Low complexity" evidence="3">
    <location>
        <begin position="55"/>
        <end position="65"/>
    </location>
</feature>
<reference evidence="5" key="1">
    <citation type="submission" date="2023-07" db="EMBL/GenBank/DDBJ databases">
        <title>Sequencing the genomes of 1000 actinobacteria strains.</title>
        <authorList>
            <person name="Klenk H.-P."/>
        </authorList>
    </citation>
    <scope>NUCLEOTIDE SEQUENCE</scope>
    <source>
        <strain evidence="5">DSM 45977</strain>
    </source>
</reference>
<dbReference type="PANTHER" id="PTHR34216:SF3">
    <property type="entry name" value="POLY-BETA-1,6-N-ACETYL-D-GLUCOSAMINE N-DEACETYLASE"/>
    <property type="match status" value="1"/>
</dbReference>
<comment type="subcellular location">
    <subcellularLocation>
        <location evidence="1">Secreted</location>
    </subcellularLocation>
</comment>
<dbReference type="AlphaFoldDB" id="A0AAE3ZE90"/>
<evidence type="ECO:0000313" key="5">
    <source>
        <dbReference type="EMBL" id="MDR7303333.1"/>
    </source>
</evidence>
<keyword evidence="2" id="KW-0732">Signal</keyword>
<accession>A0AAE3ZE90</accession>
<dbReference type="Gene3D" id="3.20.20.370">
    <property type="entry name" value="Glycoside hydrolase/deacetylase"/>
    <property type="match status" value="1"/>
</dbReference>
<dbReference type="InterPro" id="IPR011330">
    <property type="entry name" value="Glyco_hydro/deAcase_b/a-brl"/>
</dbReference>
<feature type="domain" description="NodB homology" evidence="4">
    <location>
        <begin position="137"/>
        <end position="363"/>
    </location>
</feature>
<feature type="region of interest" description="Disordered" evidence="3">
    <location>
        <begin position="38"/>
        <end position="76"/>
    </location>
</feature>
<dbReference type="InterPro" id="IPR051398">
    <property type="entry name" value="Polysacch_Deacetylase"/>
</dbReference>
<evidence type="ECO:0000256" key="3">
    <source>
        <dbReference type="SAM" id="MobiDB-lite"/>
    </source>
</evidence>
<gene>
    <name evidence="5" type="ORF">JOF55_003514</name>
</gene>
<dbReference type="PROSITE" id="PS51677">
    <property type="entry name" value="NODB"/>
    <property type="match status" value="1"/>
</dbReference>
<dbReference type="SUPFAM" id="SSF88713">
    <property type="entry name" value="Glycoside hydrolase/deacetylase"/>
    <property type="match status" value="1"/>
</dbReference>
<dbReference type="GO" id="GO:0016810">
    <property type="term" value="F:hydrolase activity, acting on carbon-nitrogen (but not peptide) bonds"/>
    <property type="evidence" value="ECO:0007669"/>
    <property type="project" value="InterPro"/>
</dbReference>
<dbReference type="PANTHER" id="PTHR34216">
    <property type="match status" value="1"/>
</dbReference>
<evidence type="ECO:0000259" key="4">
    <source>
        <dbReference type="PROSITE" id="PS51677"/>
    </source>
</evidence>
<keyword evidence="6" id="KW-1185">Reference proteome</keyword>
<organism evidence="5 6">
    <name type="scientific">Haloactinomyces albus</name>
    <dbReference type="NCBI Taxonomy" id="1352928"/>
    <lineage>
        <taxon>Bacteria</taxon>
        <taxon>Bacillati</taxon>
        <taxon>Actinomycetota</taxon>
        <taxon>Actinomycetes</taxon>
        <taxon>Actinopolysporales</taxon>
        <taxon>Actinopolysporaceae</taxon>
        <taxon>Haloactinomyces</taxon>
    </lineage>
</organism>
<dbReference type="Proteomes" id="UP001180845">
    <property type="component" value="Unassembled WGS sequence"/>
</dbReference>
<sequence>MLSISDTRGRLAHSSPDGRNRAVRFLTLAAVTGLTLAGGCAAPSDPAPDRAQGRPQPAASSATTTPQPPPPASVSANELGQVPVLMYHRITETPTSVYDRTPQDFRAELERLARENYVPVTTTEYATGNMDIPAGTHPVVLTFDDSSVTQFSLNANGEPAQGTAVRILLDVAARHPDFRPVASFYVTEPVFGKQDNQRTLRWLHEHGFEIGNHTKEHPTLSQVSAREVQRQLVTMQQEITSAVPDARVRTLALPHGISPDNEELARSGNFEGVQYRHEAVLLVGASPAPSPFSQEFDPLNVPRIRSQGDSGKGAKFGSTSWLDKLAANPESRYTSDGNPERISFPDGTEASIVESAAERAHPY</sequence>
<feature type="region of interest" description="Disordered" evidence="3">
    <location>
        <begin position="327"/>
        <end position="363"/>
    </location>
</feature>
<comment type="caution">
    <text evidence="5">The sequence shown here is derived from an EMBL/GenBank/DDBJ whole genome shotgun (WGS) entry which is preliminary data.</text>
</comment>
<evidence type="ECO:0000256" key="1">
    <source>
        <dbReference type="ARBA" id="ARBA00004613"/>
    </source>
</evidence>
<proteinExistence type="predicted"/>
<evidence type="ECO:0000313" key="6">
    <source>
        <dbReference type="Proteomes" id="UP001180845"/>
    </source>
</evidence>
<protein>
    <submittedName>
        <fullName evidence="5">Peptidoglycan/xylan/chitin deacetylase (PgdA/CDA1 family)</fullName>
    </submittedName>
</protein>